<dbReference type="Proteomes" id="UP000199377">
    <property type="component" value="Unassembled WGS sequence"/>
</dbReference>
<dbReference type="PRINTS" id="PR00081">
    <property type="entry name" value="GDHRDH"/>
</dbReference>
<dbReference type="InterPro" id="IPR002347">
    <property type="entry name" value="SDR_fam"/>
</dbReference>
<dbReference type="InterPro" id="IPR036291">
    <property type="entry name" value="NAD(P)-bd_dom_sf"/>
</dbReference>
<gene>
    <name evidence="3" type="ORF">SAMN05216258_101303</name>
</gene>
<dbReference type="PANTHER" id="PTHR24321:SF8">
    <property type="entry name" value="ESTRADIOL 17-BETA-DEHYDROGENASE 8-RELATED"/>
    <property type="match status" value="1"/>
</dbReference>
<dbReference type="GO" id="GO:0016491">
    <property type="term" value="F:oxidoreductase activity"/>
    <property type="evidence" value="ECO:0007669"/>
    <property type="project" value="UniProtKB-KW"/>
</dbReference>
<dbReference type="OrthoDB" id="9792355at2"/>
<evidence type="ECO:0000256" key="2">
    <source>
        <dbReference type="ARBA" id="ARBA00023002"/>
    </source>
</evidence>
<dbReference type="EMBL" id="FOQH01000001">
    <property type="protein sequence ID" value="SFH65034.1"/>
    <property type="molecule type" value="Genomic_DNA"/>
</dbReference>
<keyword evidence="2" id="KW-0560">Oxidoreductase</keyword>
<evidence type="ECO:0000313" key="4">
    <source>
        <dbReference type="Proteomes" id="UP000199377"/>
    </source>
</evidence>
<sequence>MAGRFEGLTVLITGATGGFGSVSAAMFAKEGARLVLSDHPSTPLDEVASGIEGEVATLAGDVTEDGIHDRLVALAKDRFGGLDVAVNNAGLSHPRARLEEVEDARARLVFEVDLWAVWKAMSAQIPAMDVRQGGRGGAIVNIASLAGIAGAPMISVYSAAKHGVIGLTKSAAAENARRGIRINAICPAFAKTPIVMGGAVKAMMDKGSTQEEAEAFVSRGVPMRRLGAPEEICQAILWAADPANGFMTGQAIAIDGGVTAV</sequence>
<name>A0A1I3BRV3_9RHOB</name>
<dbReference type="CDD" id="cd05233">
    <property type="entry name" value="SDR_c"/>
    <property type="match status" value="1"/>
</dbReference>
<dbReference type="Pfam" id="PF13561">
    <property type="entry name" value="adh_short_C2"/>
    <property type="match status" value="1"/>
</dbReference>
<reference evidence="3 4" key="1">
    <citation type="submission" date="2016-10" db="EMBL/GenBank/DDBJ databases">
        <authorList>
            <person name="de Groot N.N."/>
        </authorList>
    </citation>
    <scope>NUCLEOTIDE SEQUENCE [LARGE SCALE GENOMIC DNA]</scope>
    <source>
        <strain evidence="3 4">CGMCC 1.11030</strain>
    </source>
</reference>
<dbReference type="SUPFAM" id="SSF51735">
    <property type="entry name" value="NAD(P)-binding Rossmann-fold domains"/>
    <property type="match status" value="1"/>
</dbReference>
<dbReference type="RefSeq" id="WP_092857111.1">
    <property type="nucleotide sequence ID" value="NZ_FOQH01000001.1"/>
</dbReference>
<evidence type="ECO:0000313" key="3">
    <source>
        <dbReference type="EMBL" id="SFH65034.1"/>
    </source>
</evidence>
<dbReference type="PROSITE" id="PS00061">
    <property type="entry name" value="ADH_SHORT"/>
    <property type="match status" value="1"/>
</dbReference>
<accession>A0A1I3BRV3</accession>
<dbReference type="PANTHER" id="PTHR24321">
    <property type="entry name" value="DEHYDROGENASES, SHORT CHAIN"/>
    <property type="match status" value="1"/>
</dbReference>
<comment type="similarity">
    <text evidence="1">Belongs to the short-chain dehydrogenases/reductases (SDR) family.</text>
</comment>
<organism evidence="3 4">
    <name type="scientific">Albimonas pacifica</name>
    <dbReference type="NCBI Taxonomy" id="1114924"/>
    <lineage>
        <taxon>Bacteria</taxon>
        <taxon>Pseudomonadati</taxon>
        <taxon>Pseudomonadota</taxon>
        <taxon>Alphaproteobacteria</taxon>
        <taxon>Rhodobacterales</taxon>
        <taxon>Paracoccaceae</taxon>
        <taxon>Albimonas</taxon>
    </lineage>
</organism>
<protein>
    <submittedName>
        <fullName evidence="3">NAD(P)-dependent dehydrogenase, short-chain alcohol dehydrogenase family</fullName>
    </submittedName>
</protein>
<dbReference type="InterPro" id="IPR020904">
    <property type="entry name" value="Sc_DH/Rdtase_CS"/>
</dbReference>
<keyword evidence="4" id="KW-1185">Reference proteome</keyword>
<dbReference type="PRINTS" id="PR00080">
    <property type="entry name" value="SDRFAMILY"/>
</dbReference>
<dbReference type="STRING" id="1114924.SAMN05216258_101303"/>
<dbReference type="FunFam" id="3.40.50.720:FF:000084">
    <property type="entry name" value="Short-chain dehydrogenase reductase"/>
    <property type="match status" value="1"/>
</dbReference>
<dbReference type="AlphaFoldDB" id="A0A1I3BRV3"/>
<dbReference type="Gene3D" id="3.40.50.720">
    <property type="entry name" value="NAD(P)-binding Rossmann-like Domain"/>
    <property type="match status" value="1"/>
</dbReference>
<evidence type="ECO:0000256" key="1">
    <source>
        <dbReference type="ARBA" id="ARBA00006484"/>
    </source>
</evidence>
<proteinExistence type="inferred from homology"/>